<evidence type="ECO:0000313" key="3">
    <source>
        <dbReference type="Proteomes" id="UP000019132"/>
    </source>
</evidence>
<evidence type="ECO:0000256" key="1">
    <source>
        <dbReference type="SAM" id="MobiDB-lite"/>
    </source>
</evidence>
<sequence>MTMSACSGYLLSGIKIHEMAVDTEATTNLKTQQQEGKETEDQVLEAPAKKQKVDGTHERS</sequence>
<reference evidence="3" key="1">
    <citation type="journal article" date="2010" name="Genome Biol.">
        <title>Genome sequence of the necrotrophic plant pathogen Pythium ultimum reveals original pathogenicity mechanisms and effector repertoire.</title>
        <authorList>
            <person name="Levesque C.A."/>
            <person name="Brouwer H."/>
            <person name="Cano L."/>
            <person name="Hamilton J.P."/>
            <person name="Holt C."/>
            <person name="Huitema E."/>
            <person name="Raffaele S."/>
            <person name="Robideau G.P."/>
            <person name="Thines M."/>
            <person name="Win J."/>
            <person name="Zerillo M.M."/>
            <person name="Beakes G.W."/>
            <person name="Boore J.L."/>
            <person name="Busam D."/>
            <person name="Dumas B."/>
            <person name="Ferriera S."/>
            <person name="Fuerstenberg S.I."/>
            <person name="Gachon C.M."/>
            <person name="Gaulin E."/>
            <person name="Govers F."/>
            <person name="Grenville-Briggs L."/>
            <person name="Horner N."/>
            <person name="Hostetler J."/>
            <person name="Jiang R.H."/>
            <person name="Johnson J."/>
            <person name="Krajaejun T."/>
            <person name="Lin H."/>
            <person name="Meijer H.J."/>
            <person name="Moore B."/>
            <person name="Morris P."/>
            <person name="Phuntmart V."/>
            <person name="Puiu D."/>
            <person name="Shetty J."/>
            <person name="Stajich J.E."/>
            <person name="Tripathy S."/>
            <person name="Wawra S."/>
            <person name="van West P."/>
            <person name="Whitty B.R."/>
            <person name="Coutinho P.M."/>
            <person name="Henrissat B."/>
            <person name="Martin F."/>
            <person name="Thomas P.D."/>
            <person name="Tyler B.M."/>
            <person name="De Vries R.P."/>
            <person name="Kamoun S."/>
            <person name="Yandell M."/>
            <person name="Tisserat N."/>
            <person name="Buell C.R."/>
        </authorList>
    </citation>
    <scope>NUCLEOTIDE SEQUENCE</scope>
    <source>
        <strain evidence="3">DAOM:BR144</strain>
    </source>
</reference>
<organism evidence="2 3">
    <name type="scientific">Globisporangium ultimum (strain ATCC 200006 / CBS 805.95 / DAOM BR144)</name>
    <name type="common">Pythium ultimum</name>
    <dbReference type="NCBI Taxonomy" id="431595"/>
    <lineage>
        <taxon>Eukaryota</taxon>
        <taxon>Sar</taxon>
        <taxon>Stramenopiles</taxon>
        <taxon>Oomycota</taxon>
        <taxon>Peronosporomycetes</taxon>
        <taxon>Pythiales</taxon>
        <taxon>Pythiaceae</taxon>
        <taxon>Globisporangium</taxon>
    </lineage>
</organism>
<dbReference type="EnsemblProtists" id="PYU1_T002551">
    <property type="protein sequence ID" value="PYU1_T002551"/>
    <property type="gene ID" value="PYU1_G002548"/>
</dbReference>
<feature type="region of interest" description="Disordered" evidence="1">
    <location>
        <begin position="28"/>
        <end position="60"/>
    </location>
</feature>
<dbReference type="VEuPathDB" id="FungiDB:PYU1_G002548"/>
<dbReference type="HOGENOM" id="CLU_2946778_0_0_1"/>
<reference evidence="2" key="3">
    <citation type="submission" date="2014-11" db="UniProtKB">
        <authorList>
            <consortium name="EnsemblProtists"/>
        </authorList>
    </citation>
    <scope>IDENTIFICATION</scope>
    <source>
        <strain evidence="2">DAOM BR144</strain>
    </source>
</reference>
<accession>K3WC60</accession>
<name>K3WC60_GLOUD</name>
<proteinExistence type="predicted"/>
<dbReference type="InParanoid" id="K3WC60"/>
<evidence type="ECO:0000313" key="2">
    <source>
        <dbReference type="EnsemblProtists" id="PYU1_T002551"/>
    </source>
</evidence>
<dbReference type="Proteomes" id="UP000019132">
    <property type="component" value="Unassembled WGS sequence"/>
</dbReference>
<feature type="compositionally biased region" description="Basic and acidic residues" evidence="1">
    <location>
        <begin position="47"/>
        <end position="60"/>
    </location>
</feature>
<keyword evidence="3" id="KW-1185">Reference proteome</keyword>
<protein>
    <submittedName>
        <fullName evidence="2">Uncharacterized protein</fullName>
    </submittedName>
</protein>
<reference evidence="3" key="2">
    <citation type="submission" date="2010-04" db="EMBL/GenBank/DDBJ databases">
        <authorList>
            <person name="Buell R."/>
            <person name="Hamilton J."/>
            <person name="Hostetler J."/>
        </authorList>
    </citation>
    <scope>NUCLEOTIDE SEQUENCE [LARGE SCALE GENOMIC DNA]</scope>
    <source>
        <strain evidence="3">DAOM:BR144</strain>
    </source>
</reference>
<dbReference type="AlphaFoldDB" id="K3WC60"/>